<name>A0A0E9TG14_ANGAN</name>
<sequence>MPTLNPQLSHVCSRFDSQLM</sequence>
<protein>
    <submittedName>
        <fullName evidence="1">Uncharacterized protein</fullName>
    </submittedName>
</protein>
<accession>A0A0E9TG14</accession>
<organism evidence="1">
    <name type="scientific">Anguilla anguilla</name>
    <name type="common">European freshwater eel</name>
    <name type="synonym">Muraena anguilla</name>
    <dbReference type="NCBI Taxonomy" id="7936"/>
    <lineage>
        <taxon>Eukaryota</taxon>
        <taxon>Metazoa</taxon>
        <taxon>Chordata</taxon>
        <taxon>Craniata</taxon>
        <taxon>Vertebrata</taxon>
        <taxon>Euteleostomi</taxon>
        <taxon>Actinopterygii</taxon>
        <taxon>Neopterygii</taxon>
        <taxon>Teleostei</taxon>
        <taxon>Anguilliformes</taxon>
        <taxon>Anguillidae</taxon>
        <taxon>Anguilla</taxon>
    </lineage>
</organism>
<dbReference type="EMBL" id="GBXM01056747">
    <property type="protein sequence ID" value="JAH51830.1"/>
    <property type="molecule type" value="Transcribed_RNA"/>
</dbReference>
<evidence type="ECO:0000313" key="1">
    <source>
        <dbReference type="EMBL" id="JAH51830.1"/>
    </source>
</evidence>
<dbReference type="AlphaFoldDB" id="A0A0E9TG14"/>
<reference evidence="1" key="2">
    <citation type="journal article" date="2015" name="Fish Shellfish Immunol.">
        <title>Early steps in the European eel (Anguilla anguilla)-Vibrio vulnificus interaction in the gills: Role of the RtxA13 toxin.</title>
        <authorList>
            <person name="Callol A."/>
            <person name="Pajuelo D."/>
            <person name="Ebbesson L."/>
            <person name="Teles M."/>
            <person name="MacKenzie S."/>
            <person name="Amaro C."/>
        </authorList>
    </citation>
    <scope>NUCLEOTIDE SEQUENCE</scope>
</reference>
<reference evidence="1" key="1">
    <citation type="submission" date="2014-11" db="EMBL/GenBank/DDBJ databases">
        <authorList>
            <person name="Amaro Gonzalez C."/>
        </authorList>
    </citation>
    <scope>NUCLEOTIDE SEQUENCE</scope>
</reference>
<proteinExistence type="predicted"/>